<dbReference type="RefSeq" id="WP_377538460.1">
    <property type="nucleotide sequence ID" value="NZ_JBHSQQ010000353.1"/>
</dbReference>
<organism evidence="6 7">
    <name type="scientific">Micromonospora harpali</name>
    <dbReference type="NCBI Taxonomy" id="1490225"/>
    <lineage>
        <taxon>Bacteria</taxon>
        <taxon>Bacillati</taxon>
        <taxon>Actinomycetota</taxon>
        <taxon>Actinomycetes</taxon>
        <taxon>Micromonosporales</taxon>
        <taxon>Micromonosporaceae</taxon>
        <taxon>Micromonospora</taxon>
    </lineage>
</organism>
<dbReference type="PROSITE" id="PS50075">
    <property type="entry name" value="CARRIER"/>
    <property type="match status" value="1"/>
</dbReference>
<dbReference type="InterPro" id="IPR006162">
    <property type="entry name" value="Ppantetheine_attach_site"/>
</dbReference>
<keyword evidence="7" id="KW-1185">Reference proteome</keyword>
<dbReference type="SUPFAM" id="SSF47336">
    <property type="entry name" value="ACP-like"/>
    <property type="match status" value="1"/>
</dbReference>
<dbReference type="Gene3D" id="6.10.140.1830">
    <property type="match status" value="1"/>
</dbReference>
<evidence type="ECO:0000313" key="6">
    <source>
        <dbReference type="EMBL" id="MFC5945646.1"/>
    </source>
</evidence>
<dbReference type="InterPro" id="IPR001227">
    <property type="entry name" value="Ac_transferase_dom_sf"/>
</dbReference>
<feature type="non-terminal residue" evidence="6">
    <location>
        <position position="1"/>
    </location>
</feature>
<sequence>ADVPAERPVHLVAALRRDQPDTAALVTALSRLHVTGTPVDWAAWFTHTGGRPRTVDLPTYAFHHQRYWLHDAPPAAVSTTGGSATDERFWAAVEREDLAGLGAELAAEQSLSDLLPKLARWRRAGQQRSTVDSWRYRVEWQAVPDTAGALTGTWLVLVPYDGVDAPVLAAVTEGIASAGAKVRTLTLDGPADDRELVAKSLRDVGEVAGVVSLLSLAGVGVGEALGTVQALAAADLGGRVWWVTRGAVSVGASDAPVDPVAAAAWGLGRVAALEEPRRWGGLVDLPEVVDARVVRRVCQVLAVGVEDQVAVRSSGLFVRRLARAGGESARREFRLSGTVLVTGGTGALGARVAGWAVGAGAGHVVLVSRRGERAVGAVELAERLRACGARVTVAACDVADRSALGALLDGLADSGDPVRAVVHAAGAAHSTPLGELTADELRDVLRAKVDGAAHLDALLPELDAFVVFSSIAGVWGSAGQAGYAAANAYLDGLVARRRARGAAGTAVAWGPWAGAGMAHGEQQEQLGRRGLPAMDPELAVAALQAALDRDDTSVVVADVAWDRFAASFTALRPSPLLGGIPEAGAVERPETPPSGTGAPQELRDRLAAAGDTERDRILLDLVRGTAATVLGHRTPAAIRAARGFLELGFDSLTAVELRNRLTAETGLALPSTLVFDYPTPAALAEHLRAELVPHGAATPVVAEIERLDELLRTVPADRRDDSEITRRLEDLLAHWRAATTPSSPPPASLDPTSLDPSSPASASPAPAEAVAVADDLSAATEDDIFAIIQREFGKS</sequence>
<reference evidence="7" key="1">
    <citation type="journal article" date="2019" name="Int. J. Syst. Evol. Microbiol.">
        <title>The Global Catalogue of Microorganisms (GCM) 10K type strain sequencing project: providing services to taxonomists for standard genome sequencing and annotation.</title>
        <authorList>
            <consortium name="The Broad Institute Genomics Platform"/>
            <consortium name="The Broad Institute Genome Sequencing Center for Infectious Disease"/>
            <person name="Wu L."/>
            <person name="Ma J."/>
        </authorList>
    </citation>
    <scope>NUCLEOTIDE SEQUENCE [LARGE SCALE GENOMIC DNA]</scope>
    <source>
        <strain evidence="7">CGMCC 4.7173</strain>
    </source>
</reference>
<dbReference type="Gene3D" id="3.40.366.10">
    <property type="entry name" value="Malonyl-Coenzyme A Acyl Carrier Protein, domain 2"/>
    <property type="match status" value="1"/>
</dbReference>
<dbReference type="PANTHER" id="PTHR43775:SF51">
    <property type="entry name" value="INACTIVE PHENOLPHTHIOCEROL SYNTHESIS POLYKETIDE SYNTHASE TYPE I PKS1-RELATED"/>
    <property type="match status" value="1"/>
</dbReference>
<accession>A0ABW1HW84</accession>
<keyword evidence="1" id="KW-0596">Phosphopantetheine</keyword>
<evidence type="ECO:0000259" key="5">
    <source>
        <dbReference type="PROSITE" id="PS50075"/>
    </source>
</evidence>
<dbReference type="Pfam" id="PF18369">
    <property type="entry name" value="PKS_DE"/>
    <property type="match status" value="1"/>
</dbReference>
<evidence type="ECO:0000256" key="3">
    <source>
        <dbReference type="ARBA" id="ARBA00022679"/>
    </source>
</evidence>
<dbReference type="PANTHER" id="PTHR43775">
    <property type="entry name" value="FATTY ACID SYNTHASE"/>
    <property type="match status" value="1"/>
</dbReference>
<keyword evidence="2" id="KW-0597">Phosphoprotein</keyword>
<dbReference type="InterPro" id="IPR013968">
    <property type="entry name" value="PKS_KR"/>
</dbReference>
<dbReference type="CDD" id="cd08952">
    <property type="entry name" value="KR_1_SDR_x"/>
    <property type="match status" value="1"/>
</dbReference>
<proteinExistence type="predicted"/>
<evidence type="ECO:0000256" key="4">
    <source>
        <dbReference type="SAM" id="MobiDB-lite"/>
    </source>
</evidence>
<dbReference type="SUPFAM" id="SSF51735">
    <property type="entry name" value="NAD(P)-binding Rossmann-fold domains"/>
    <property type="match status" value="2"/>
</dbReference>
<feature type="domain" description="Carrier" evidence="5">
    <location>
        <begin position="616"/>
        <end position="691"/>
    </location>
</feature>
<dbReference type="SMART" id="SM00823">
    <property type="entry name" value="PKS_PP"/>
    <property type="match status" value="1"/>
</dbReference>
<dbReference type="InterPro" id="IPR041618">
    <property type="entry name" value="PKS_DE"/>
</dbReference>
<dbReference type="Proteomes" id="UP001596207">
    <property type="component" value="Unassembled WGS sequence"/>
</dbReference>
<dbReference type="InterPro" id="IPR036736">
    <property type="entry name" value="ACP-like_sf"/>
</dbReference>
<dbReference type="PROSITE" id="PS00012">
    <property type="entry name" value="PHOSPHOPANTETHEINE"/>
    <property type="match status" value="1"/>
</dbReference>
<dbReference type="Pfam" id="PF00550">
    <property type="entry name" value="PP-binding"/>
    <property type="match status" value="1"/>
</dbReference>
<dbReference type="EMBL" id="JBHSQQ010000353">
    <property type="protein sequence ID" value="MFC5945646.1"/>
    <property type="molecule type" value="Genomic_DNA"/>
</dbReference>
<comment type="caution">
    <text evidence="6">The sequence shown here is derived from an EMBL/GenBank/DDBJ whole genome shotgun (WGS) entry which is preliminary data.</text>
</comment>
<evidence type="ECO:0000313" key="7">
    <source>
        <dbReference type="Proteomes" id="UP001596207"/>
    </source>
</evidence>
<feature type="region of interest" description="Disordered" evidence="4">
    <location>
        <begin position="737"/>
        <end position="774"/>
    </location>
</feature>
<dbReference type="Gene3D" id="3.40.50.720">
    <property type="entry name" value="NAD(P)-binding Rossmann-like Domain"/>
    <property type="match status" value="1"/>
</dbReference>
<dbReference type="SMART" id="SM00822">
    <property type="entry name" value="PKS_KR"/>
    <property type="match status" value="1"/>
</dbReference>
<dbReference type="InterPro" id="IPR009081">
    <property type="entry name" value="PP-bd_ACP"/>
</dbReference>
<keyword evidence="3" id="KW-0808">Transferase</keyword>
<dbReference type="InterPro" id="IPR020806">
    <property type="entry name" value="PKS_PP-bd"/>
</dbReference>
<gene>
    <name evidence="6" type="ORF">ACFPZ4_29810</name>
</gene>
<feature type="region of interest" description="Disordered" evidence="4">
    <location>
        <begin position="582"/>
        <end position="601"/>
    </location>
</feature>
<dbReference type="Gene3D" id="3.30.70.3290">
    <property type="match status" value="1"/>
</dbReference>
<dbReference type="Pfam" id="PF08659">
    <property type="entry name" value="KR"/>
    <property type="match status" value="1"/>
</dbReference>
<dbReference type="InterPro" id="IPR057326">
    <property type="entry name" value="KR_dom"/>
</dbReference>
<dbReference type="InterPro" id="IPR036291">
    <property type="entry name" value="NAD(P)-bd_dom_sf"/>
</dbReference>
<dbReference type="Gene3D" id="1.10.1200.10">
    <property type="entry name" value="ACP-like"/>
    <property type="match status" value="1"/>
</dbReference>
<evidence type="ECO:0000256" key="1">
    <source>
        <dbReference type="ARBA" id="ARBA00022450"/>
    </source>
</evidence>
<evidence type="ECO:0000256" key="2">
    <source>
        <dbReference type="ARBA" id="ARBA00022553"/>
    </source>
</evidence>
<protein>
    <submittedName>
        <fullName evidence="6">SDR family NAD(P)-dependent oxidoreductase</fullName>
    </submittedName>
</protein>
<dbReference type="InterPro" id="IPR050091">
    <property type="entry name" value="PKS_NRPS_Biosynth_Enz"/>
</dbReference>
<dbReference type="SMART" id="SM01294">
    <property type="entry name" value="PKS_PP_betabranch"/>
    <property type="match status" value="1"/>
</dbReference>
<feature type="compositionally biased region" description="Low complexity" evidence="4">
    <location>
        <begin position="749"/>
        <end position="774"/>
    </location>
</feature>
<name>A0ABW1HW84_9ACTN</name>